<feature type="region of interest" description="Disordered" evidence="1">
    <location>
        <begin position="91"/>
        <end position="389"/>
    </location>
</feature>
<feature type="compositionally biased region" description="Basic and acidic residues" evidence="1">
    <location>
        <begin position="257"/>
        <end position="267"/>
    </location>
</feature>
<keyword evidence="4" id="KW-1185">Reference proteome</keyword>
<sequence>MLVERATVSQGYQLPSSYPSSIASSWSRPERSVWFQSKAIIITSIFLAIFIVLFIGAAVFLRDRKDDEFLEESDEAQFEWMKSERVQAGLAVDGSSGDQENEGGRAGGQGRGGERESKTKRRKDKVKKAFGLGRSKEKDGAAEGGDPASTVDREPSSGSSTAVRRGRYLAARWARVPTRKKAGDSRETFVGSSDTASIRSSRSNRRPALGPPATSDRVEITYDDRHSDDRSAGTLAGTTQSDVRSRAGRSASSASSAERRADPDAHSLRPPPTPPPHSDAALVQQPAGPRQSRDSASGVAPSPGPANRVLDQDDFAAVDEAEAVADDDRRAQQLPPAYISSGPAASSQPPTSGAMGVSRASGAEAMEAALSRGDLKRGLPPPEHRDPNLPAEVLGMVLRDLEEEQAALDRLAEAQGLPASANTAHIAVDDKETLSALYAAASRPAAMPGHTYSSGLGQAPAEEEGGSAPAYASGAVVTAEAGSSAPPALAPSAPQVDVDHDGFEVVDEDGAGQIREPLAPPPPLPMPSTPMGKGKGKLDTGLGSGATEAGLGLLPAPPKPVDTAFSPFDQPYRPLGPPNPSAPPSPLPGTPRTSQSRSRSQTSLPMSSPSSRPRSSSGQEPSGATAELGPPGPDAKGKQPVEGASSAAAQSAKQQEAEAELAQYIASAPADLVGRTAHGEDLPGSASAPMFESLPVYNRTDSSQPLLMPTAPAISDDDDQVASRPSRDAGRDRFPMTSSPPATSAPSAPSAPPPGMASTQPSASAPPPSAPDLD</sequence>
<feature type="compositionally biased region" description="Pro residues" evidence="1">
    <location>
        <begin position="574"/>
        <end position="589"/>
    </location>
</feature>
<accession>A0A5C3FA37</accession>
<keyword evidence="2" id="KW-0812">Transmembrane</keyword>
<evidence type="ECO:0000256" key="2">
    <source>
        <dbReference type="SAM" id="Phobius"/>
    </source>
</evidence>
<dbReference type="AlphaFoldDB" id="A0A5C3FA37"/>
<keyword evidence="2" id="KW-0472">Membrane</keyword>
<dbReference type="EMBL" id="OOIP01000026">
    <property type="protein sequence ID" value="SPO41323.1"/>
    <property type="molecule type" value="Genomic_DNA"/>
</dbReference>
<feature type="compositionally biased region" description="Basic and acidic residues" evidence="1">
    <location>
        <begin position="725"/>
        <end position="734"/>
    </location>
</feature>
<feature type="region of interest" description="Disordered" evidence="1">
    <location>
        <begin position="675"/>
        <end position="774"/>
    </location>
</feature>
<feature type="compositionally biased region" description="Basic and acidic residues" evidence="1">
    <location>
        <begin position="373"/>
        <end position="387"/>
    </location>
</feature>
<feature type="compositionally biased region" description="Basic residues" evidence="1">
    <location>
        <begin position="118"/>
        <end position="128"/>
    </location>
</feature>
<feature type="compositionally biased region" description="Low complexity" evidence="1">
    <location>
        <begin position="644"/>
        <end position="654"/>
    </location>
</feature>
<feature type="compositionally biased region" description="Low complexity" evidence="1">
    <location>
        <begin position="735"/>
        <end position="748"/>
    </location>
</feature>
<dbReference type="OrthoDB" id="2554800at2759"/>
<dbReference type="Proteomes" id="UP000323386">
    <property type="component" value="Unassembled WGS sequence"/>
</dbReference>
<gene>
    <name evidence="3" type="ORF">PSFLO_06805</name>
</gene>
<protein>
    <recommendedName>
        <fullName evidence="5">Transmembrane protein</fullName>
    </recommendedName>
</protein>
<feature type="compositionally biased region" description="Basic and acidic residues" evidence="1">
    <location>
        <begin position="216"/>
        <end position="231"/>
    </location>
</feature>
<feature type="compositionally biased region" description="Pro residues" evidence="1">
    <location>
        <begin position="764"/>
        <end position="774"/>
    </location>
</feature>
<evidence type="ECO:0000313" key="4">
    <source>
        <dbReference type="Proteomes" id="UP000323386"/>
    </source>
</evidence>
<feature type="compositionally biased region" description="Low complexity" evidence="1">
    <location>
        <begin position="539"/>
        <end position="554"/>
    </location>
</feature>
<organism evidence="3 4">
    <name type="scientific">Pseudozyma flocculosa</name>
    <dbReference type="NCBI Taxonomy" id="84751"/>
    <lineage>
        <taxon>Eukaryota</taxon>
        <taxon>Fungi</taxon>
        <taxon>Dikarya</taxon>
        <taxon>Basidiomycota</taxon>
        <taxon>Ustilaginomycotina</taxon>
        <taxon>Ustilaginomycetes</taxon>
        <taxon>Ustilaginales</taxon>
        <taxon>Ustilaginaceae</taxon>
        <taxon>Pseudozyma</taxon>
    </lineage>
</organism>
<reference evidence="3 4" key="1">
    <citation type="submission" date="2018-03" db="EMBL/GenBank/DDBJ databases">
        <authorList>
            <person name="Guldener U."/>
        </authorList>
    </citation>
    <scope>NUCLEOTIDE SEQUENCE [LARGE SCALE GENOMIC DNA]</scope>
    <source>
        <strain evidence="3 4">DAOM196992</strain>
    </source>
</reference>
<feature type="transmembrane region" description="Helical" evidence="2">
    <location>
        <begin position="39"/>
        <end position="61"/>
    </location>
</feature>
<evidence type="ECO:0008006" key="5">
    <source>
        <dbReference type="Google" id="ProtNLM"/>
    </source>
</evidence>
<evidence type="ECO:0000256" key="1">
    <source>
        <dbReference type="SAM" id="MobiDB-lite"/>
    </source>
</evidence>
<feature type="compositionally biased region" description="Acidic residues" evidence="1">
    <location>
        <begin position="312"/>
        <end position="325"/>
    </location>
</feature>
<name>A0A5C3FA37_9BASI</name>
<feature type="compositionally biased region" description="Low complexity" evidence="1">
    <location>
        <begin position="192"/>
        <end position="201"/>
    </location>
</feature>
<feature type="compositionally biased region" description="Pro residues" evidence="1">
    <location>
        <begin position="518"/>
        <end position="528"/>
    </location>
</feature>
<feature type="region of interest" description="Disordered" evidence="1">
    <location>
        <begin position="511"/>
        <end position="660"/>
    </location>
</feature>
<feature type="compositionally biased region" description="Low complexity" evidence="1">
    <location>
        <begin position="590"/>
        <end position="622"/>
    </location>
</feature>
<proteinExistence type="predicted"/>
<keyword evidence="2" id="KW-1133">Transmembrane helix</keyword>
<evidence type="ECO:0000313" key="3">
    <source>
        <dbReference type="EMBL" id="SPO41323.1"/>
    </source>
</evidence>